<gene>
    <name evidence="2" type="ORF">Shyd_46010</name>
</gene>
<name>A0ABQ3PDX8_9ACTN</name>
<reference evidence="2" key="1">
    <citation type="submission" date="2024-05" db="EMBL/GenBank/DDBJ databases">
        <title>Whole genome shotgun sequence of Streptomyces hydrogenans NBRC 13475.</title>
        <authorList>
            <person name="Komaki H."/>
            <person name="Tamura T."/>
        </authorList>
    </citation>
    <scope>NUCLEOTIDE SEQUENCE</scope>
    <source>
        <strain evidence="2">NBRC 13475</strain>
    </source>
</reference>
<feature type="compositionally biased region" description="Polar residues" evidence="1">
    <location>
        <begin position="1"/>
        <end position="10"/>
    </location>
</feature>
<evidence type="ECO:0000256" key="1">
    <source>
        <dbReference type="SAM" id="MobiDB-lite"/>
    </source>
</evidence>
<protein>
    <submittedName>
        <fullName evidence="2">Uncharacterized protein</fullName>
    </submittedName>
</protein>
<evidence type="ECO:0000313" key="3">
    <source>
        <dbReference type="Proteomes" id="UP001052739"/>
    </source>
</evidence>
<dbReference type="Proteomes" id="UP001052739">
    <property type="component" value="Unassembled WGS sequence"/>
</dbReference>
<keyword evidence="3" id="KW-1185">Reference proteome</keyword>
<feature type="region of interest" description="Disordered" evidence="1">
    <location>
        <begin position="1"/>
        <end position="97"/>
    </location>
</feature>
<sequence length="97" mass="10286">MPVCSRTSARITRAHSARSVTSATARTIRLRQKARRGRYRHCLRSAARANDGSSPSRTGTWLSTAGGPAWDGRDTAGGADDSEDGVDGGRGDDTTRP</sequence>
<dbReference type="EMBL" id="BNDW01000035">
    <property type="protein sequence ID" value="GHI23230.1"/>
    <property type="molecule type" value="Genomic_DNA"/>
</dbReference>
<feature type="compositionally biased region" description="Basic and acidic residues" evidence="1">
    <location>
        <begin position="87"/>
        <end position="97"/>
    </location>
</feature>
<feature type="compositionally biased region" description="Basic residues" evidence="1">
    <location>
        <begin position="28"/>
        <end position="43"/>
    </location>
</feature>
<comment type="caution">
    <text evidence="2">The sequence shown here is derived from an EMBL/GenBank/DDBJ whole genome shotgun (WGS) entry which is preliminary data.</text>
</comment>
<evidence type="ECO:0000313" key="2">
    <source>
        <dbReference type="EMBL" id="GHI23230.1"/>
    </source>
</evidence>
<proteinExistence type="predicted"/>
<organism evidence="2 3">
    <name type="scientific">Streptomyces hydrogenans</name>
    <dbReference type="NCBI Taxonomy" id="1873719"/>
    <lineage>
        <taxon>Bacteria</taxon>
        <taxon>Bacillati</taxon>
        <taxon>Actinomycetota</taxon>
        <taxon>Actinomycetes</taxon>
        <taxon>Kitasatosporales</taxon>
        <taxon>Streptomycetaceae</taxon>
        <taxon>Streptomyces</taxon>
    </lineage>
</organism>
<accession>A0ABQ3PDX8</accession>
<feature type="compositionally biased region" description="Polar residues" evidence="1">
    <location>
        <begin position="51"/>
        <end position="63"/>
    </location>
</feature>